<dbReference type="AlphaFoldDB" id="A0A1S1NZS3"/>
<proteinExistence type="predicted"/>
<protein>
    <submittedName>
        <fullName evidence="2">Uncharacterized protein</fullName>
    </submittedName>
</protein>
<comment type="caution">
    <text evidence="2">The sequence shown here is derived from an EMBL/GenBank/DDBJ whole genome shotgun (WGS) entry which is preliminary data.</text>
</comment>
<evidence type="ECO:0000313" key="2">
    <source>
        <dbReference type="EMBL" id="OHV14499.1"/>
    </source>
</evidence>
<evidence type="ECO:0000256" key="1">
    <source>
        <dbReference type="SAM" id="SignalP"/>
    </source>
</evidence>
<dbReference type="Proteomes" id="UP000180215">
    <property type="component" value="Unassembled WGS sequence"/>
</dbReference>
<organism evidence="2 3">
    <name type="scientific">Methylorubrum extorquens</name>
    <name type="common">Methylobacterium dichloromethanicum</name>
    <name type="synonym">Methylobacterium extorquens</name>
    <dbReference type="NCBI Taxonomy" id="408"/>
    <lineage>
        <taxon>Bacteria</taxon>
        <taxon>Pseudomonadati</taxon>
        <taxon>Pseudomonadota</taxon>
        <taxon>Alphaproteobacteria</taxon>
        <taxon>Hyphomicrobiales</taxon>
        <taxon>Methylobacteriaceae</taxon>
        <taxon>Methylorubrum</taxon>
    </lineage>
</organism>
<feature type="signal peptide" evidence="1">
    <location>
        <begin position="1"/>
        <end position="20"/>
    </location>
</feature>
<gene>
    <name evidence="2" type="ORF">BK022_26375</name>
</gene>
<name>A0A1S1NZS3_METEX</name>
<dbReference type="EMBL" id="MNAO01000583">
    <property type="protein sequence ID" value="OHV14499.1"/>
    <property type="molecule type" value="Genomic_DNA"/>
</dbReference>
<keyword evidence="1" id="KW-0732">Signal</keyword>
<accession>A0A1S1NZS3</accession>
<sequence>MTVRSILAAAAIVAGFTASAAAQEGRTFEAWGHTFDVPGARAASGTVAAPERDTVRAIAPKRTYVSGQVGTVVENEVLAPATTSNVINVWGARIEVPAR</sequence>
<evidence type="ECO:0000313" key="3">
    <source>
        <dbReference type="Proteomes" id="UP000180215"/>
    </source>
</evidence>
<feature type="chain" id="PRO_5012593887" evidence="1">
    <location>
        <begin position="21"/>
        <end position="99"/>
    </location>
</feature>
<reference evidence="2 3" key="1">
    <citation type="submission" date="2016-10" db="EMBL/GenBank/DDBJ databases">
        <title>Draft genome sequence of Methylobacterium extorquens CP3, a seed endophyte of Crotalaria pumila with plant growth-promoting and metal tolerance properties.</title>
        <authorList>
            <person name="Sanchez-Lopez A.S."/>
            <person name="Van Hamme J.D."/>
            <person name="Thijs S."/>
            <person name="Mcammond B.M."/>
            <person name="Stevens V."/>
            <person name="Gonzalez-Chavez M.D.C."/>
            <person name="Vangronsveld J."/>
        </authorList>
    </citation>
    <scope>NUCLEOTIDE SEQUENCE [LARGE SCALE GENOMIC DNA]</scope>
    <source>
        <strain evidence="2 3">CP3</strain>
    </source>
</reference>